<evidence type="ECO:0000313" key="2">
    <source>
        <dbReference type="Proteomes" id="UP001234202"/>
    </source>
</evidence>
<evidence type="ECO:0000313" key="1">
    <source>
        <dbReference type="EMBL" id="KAJ9127841.1"/>
    </source>
</evidence>
<accession>A0ACC2XXI2</accession>
<keyword evidence="2" id="KW-1185">Reference proteome</keyword>
<protein>
    <submittedName>
        <fullName evidence="1">Uncharacterized protein</fullName>
    </submittedName>
</protein>
<dbReference type="EMBL" id="JASBWV010000001">
    <property type="protein sequence ID" value="KAJ9127841.1"/>
    <property type="molecule type" value="Genomic_DNA"/>
</dbReference>
<gene>
    <name evidence="1" type="ORF">QFC24_000125</name>
</gene>
<reference evidence="1" key="1">
    <citation type="submission" date="2023-04" db="EMBL/GenBank/DDBJ databases">
        <title>Draft Genome sequencing of Naganishia species isolated from polar environments using Oxford Nanopore Technology.</title>
        <authorList>
            <person name="Leo P."/>
            <person name="Venkateswaran K."/>
        </authorList>
    </citation>
    <scope>NUCLEOTIDE SEQUENCE</scope>
    <source>
        <strain evidence="1">DBVPG 5303</strain>
    </source>
</reference>
<organism evidence="1 2">
    <name type="scientific">Naganishia onofrii</name>
    <dbReference type="NCBI Taxonomy" id="1851511"/>
    <lineage>
        <taxon>Eukaryota</taxon>
        <taxon>Fungi</taxon>
        <taxon>Dikarya</taxon>
        <taxon>Basidiomycota</taxon>
        <taxon>Agaricomycotina</taxon>
        <taxon>Tremellomycetes</taxon>
        <taxon>Filobasidiales</taxon>
        <taxon>Filobasidiaceae</taxon>
        <taxon>Naganishia</taxon>
    </lineage>
</organism>
<dbReference type="Proteomes" id="UP001234202">
    <property type="component" value="Unassembled WGS sequence"/>
</dbReference>
<sequence length="310" mass="32489">MTPEACIAYCNVNGYRLAGVEYGSECYCGDDYSNGAAPSLLSTACDMPCSGDVNKLCAGPSALMIYSNSLFVAPKLNLPAGWAPSDPLCIAEVPGRALTGSYWSADNMTVDICVSYCSGIGFPYAAVEYGWESLGCIAEGTQGRALISAQWESDSMTIGACLSYCSTRGYGMAGLEYGRQCFCAKDSLSNGASLAVTSNQCTMPCSGSILLPCGGPYALDLYQNPSIAKAVNEVTSAVGSWKDSKLCLQEVVGRALRGAAVSSPGMNVEYCLNYCGGLGFILAGVEYGESLAPKPIGQRKKLTGLLRNRQ</sequence>
<name>A0ACC2XXI2_9TREE</name>
<comment type="caution">
    <text evidence="1">The sequence shown here is derived from an EMBL/GenBank/DDBJ whole genome shotgun (WGS) entry which is preliminary data.</text>
</comment>
<proteinExistence type="predicted"/>